<accession>A0A034W8T1</accession>
<organism evidence="2">
    <name type="scientific">Bactrocera dorsalis</name>
    <name type="common">Oriental fruit fly</name>
    <name type="synonym">Dacus dorsalis</name>
    <dbReference type="NCBI Taxonomy" id="27457"/>
    <lineage>
        <taxon>Eukaryota</taxon>
        <taxon>Metazoa</taxon>
        <taxon>Ecdysozoa</taxon>
        <taxon>Arthropoda</taxon>
        <taxon>Hexapoda</taxon>
        <taxon>Insecta</taxon>
        <taxon>Pterygota</taxon>
        <taxon>Neoptera</taxon>
        <taxon>Endopterygota</taxon>
        <taxon>Diptera</taxon>
        <taxon>Brachycera</taxon>
        <taxon>Muscomorpha</taxon>
        <taxon>Tephritoidea</taxon>
        <taxon>Tephritidae</taxon>
        <taxon>Bactrocera</taxon>
        <taxon>Bactrocera</taxon>
    </lineage>
</organism>
<dbReference type="AlphaFoldDB" id="A0A034W8T1"/>
<feature type="signal peptide" evidence="1">
    <location>
        <begin position="1"/>
        <end position="22"/>
    </location>
</feature>
<feature type="chain" id="PRO_5001562242" evidence="1">
    <location>
        <begin position="23"/>
        <end position="438"/>
    </location>
</feature>
<keyword evidence="1" id="KW-0732">Signal</keyword>
<dbReference type="OrthoDB" id="8017601at2759"/>
<evidence type="ECO:0000256" key="1">
    <source>
        <dbReference type="SAM" id="SignalP"/>
    </source>
</evidence>
<dbReference type="EMBL" id="GAKP01008397">
    <property type="protein sequence ID" value="JAC50555.1"/>
    <property type="molecule type" value="Transcribed_RNA"/>
</dbReference>
<protein>
    <submittedName>
        <fullName evidence="2">Uncharacterized protein</fullName>
    </submittedName>
</protein>
<proteinExistence type="predicted"/>
<reference evidence="2" key="1">
    <citation type="journal article" date="2014" name="BMC Genomics">
        <title>Characterizing the developmental transcriptome of the oriental fruit fly, Bactrocera dorsalis (Diptera: Tephritidae) through comparative genomic analysis with Drosophila melanogaster utilizing modENCODE datasets.</title>
        <authorList>
            <person name="Geib S.M."/>
            <person name="Calla B."/>
            <person name="Hall B."/>
            <person name="Hou S."/>
            <person name="Manoukis N.C."/>
        </authorList>
    </citation>
    <scope>NUCLEOTIDE SEQUENCE</scope>
    <source>
        <strain evidence="2">Punador</strain>
    </source>
</reference>
<name>A0A034W8T1_BACDO</name>
<evidence type="ECO:0000313" key="2">
    <source>
        <dbReference type="EMBL" id="JAC50555.1"/>
    </source>
</evidence>
<sequence length="438" mass="49723">MMSHITLIYLLAITTGCEVISACQLDILSPAPLFAQNFGSKKVIFKAQTSAIHLDIGESVTAYCSSGLVYKKRDERYSYNNKIDQVLSSNTAEFNCDENNQIGIKGILSAFSTQMTILCGSKTNYDLYESKTILPNCENYMTYAIGAPIQTVASDIKAGICYDLDYLKLKFVSFVTQSNGEAIVLDEKKNINELAIDLGQKVRSLQTYFPFMSQDTFNATRDKLRKSHTLFDAFEFDFTSLLQDEPLKSQLESHAYIFNTIWWRQLRQHNWRHFLDALKERTRSVKYLVHMGTYGNMTIPPARGNCEQEIVAVHTDSIAITAPAYIWAYLKSPFSADEEKNDDIVVIAHNSPYVTNPTHDEFCELDVCDEIEWLKNSTFGNLRRLPTLGYMFCCRPEDVALIIDYFPIQEGKNNITKSGEVEQTNVNKTVELSSNQPN</sequence>